<dbReference type="WBParaSite" id="PTRK_0000746500.1">
    <property type="protein sequence ID" value="PTRK_0000746500.1"/>
    <property type="gene ID" value="PTRK_0000746500"/>
</dbReference>
<dbReference type="Proteomes" id="UP000038045">
    <property type="component" value="Unplaced"/>
</dbReference>
<evidence type="ECO:0000313" key="2">
    <source>
        <dbReference type="WBParaSite" id="PTRK_0000746500.1"/>
    </source>
</evidence>
<sequence>MKCNKPTLNDDLFHLRLFLRYKYYYGMERFTNYWDHKMYEVAILHLMHALKAFDGEKNTINFMEEDYTELGNMYKELKSNIDKSLKTYNFEKINEDKILKCPKDCEFCYYKKVLSELDVNNYIDSDEFLKNDDIYDIPLLTVFNCAKQMKRTNEKKEKKDIEQKTSYFNINIFKKFRNIFNK</sequence>
<protein>
    <submittedName>
        <fullName evidence="2">PIR Superfamily Protein</fullName>
    </submittedName>
</protein>
<proteinExistence type="predicted"/>
<organism evidence="1 2">
    <name type="scientific">Parastrongyloides trichosuri</name>
    <name type="common">Possum-specific nematode worm</name>
    <dbReference type="NCBI Taxonomy" id="131310"/>
    <lineage>
        <taxon>Eukaryota</taxon>
        <taxon>Metazoa</taxon>
        <taxon>Ecdysozoa</taxon>
        <taxon>Nematoda</taxon>
        <taxon>Chromadorea</taxon>
        <taxon>Rhabditida</taxon>
        <taxon>Tylenchina</taxon>
        <taxon>Panagrolaimomorpha</taxon>
        <taxon>Strongyloidoidea</taxon>
        <taxon>Strongyloididae</taxon>
        <taxon>Parastrongyloides</taxon>
    </lineage>
</organism>
<reference evidence="2" key="1">
    <citation type="submission" date="2017-02" db="UniProtKB">
        <authorList>
            <consortium name="WormBaseParasite"/>
        </authorList>
    </citation>
    <scope>IDENTIFICATION</scope>
</reference>
<evidence type="ECO:0000313" key="1">
    <source>
        <dbReference type="Proteomes" id="UP000038045"/>
    </source>
</evidence>
<accession>A0A0N4ZHR9</accession>
<keyword evidence="1" id="KW-1185">Reference proteome</keyword>
<name>A0A0N4ZHR9_PARTI</name>
<dbReference type="AlphaFoldDB" id="A0A0N4ZHR9"/>